<proteinExistence type="predicted"/>
<dbReference type="SUPFAM" id="SSF52172">
    <property type="entry name" value="CheY-like"/>
    <property type="match status" value="1"/>
</dbReference>
<name>A0A1S1PZ64_9ACTN</name>
<comment type="caution">
    <text evidence="5">The sequence shown here is derived from an EMBL/GenBank/DDBJ whole genome shotgun (WGS) entry which is preliminary data.</text>
</comment>
<evidence type="ECO:0000256" key="2">
    <source>
        <dbReference type="PROSITE-ProRule" id="PRU00169"/>
    </source>
</evidence>
<evidence type="ECO:0000259" key="4">
    <source>
        <dbReference type="PROSITE" id="PS50110"/>
    </source>
</evidence>
<dbReference type="RefSeq" id="WP_071064067.1">
    <property type="nucleotide sequence ID" value="NZ_MAXA01000215.1"/>
</dbReference>
<dbReference type="InterPro" id="IPR050595">
    <property type="entry name" value="Bact_response_regulator"/>
</dbReference>
<feature type="modified residue" description="4-aspartylphosphate" evidence="2">
    <location>
        <position position="56"/>
    </location>
</feature>
<feature type="domain" description="Response regulatory" evidence="4">
    <location>
        <begin position="8"/>
        <end position="117"/>
    </location>
</feature>
<dbReference type="GO" id="GO:0000160">
    <property type="term" value="P:phosphorelay signal transduction system"/>
    <property type="evidence" value="ECO:0007669"/>
    <property type="project" value="InterPro"/>
</dbReference>
<dbReference type="Proteomes" id="UP000179769">
    <property type="component" value="Unassembled WGS sequence"/>
</dbReference>
<dbReference type="AlphaFoldDB" id="A0A1S1PZ64"/>
<dbReference type="InterPro" id="IPR011006">
    <property type="entry name" value="CheY-like_superfamily"/>
</dbReference>
<dbReference type="PANTHER" id="PTHR44591">
    <property type="entry name" value="STRESS RESPONSE REGULATOR PROTEIN 1"/>
    <property type="match status" value="1"/>
</dbReference>
<organism evidence="5 6">
    <name type="scientific">Parafrankia soli</name>
    <dbReference type="NCBI Taxonomy" id="2599596"/>
    <lineage>
        <taxon>Bacteria</taxon>
        <taxon>Bacillati</taxon>
        <taxon>Actinomycetota</taxon>
        <taxon>Actinomycetes</taxon>
        <taxon>Frankiales</taxon>
        <taxon>Frankiaceae</taxon>
        <taxon>Parafrankia</taxon>
    </lineage>
</organism>
<protein>
    <submittedName>
        <fullName evidence="5">Response regulator receiver protein</fullName>
    </submittedName>
</protein>
<keyword evidence="1 2" id="KW-0597">Phosphoprotein</keyword>
<dbReference type="OrthoDB" id="3212040at2"/>
<gene>
    <name evidence="5" type="ORF">BBK14_18545</name>
</gene>
<evidence type="ECO:0000256" key="3">
    <source>
        <dbReference type="SAM" id="MobiDB-lite"/>
    </source>
</evidence>
<dbReference type="Gene3D" id="3.40.50.2300">
    <property type="match status" value="1"/>
</dbReference>
<dbReference type="EMBL" id="MAXA01000215">
    <property type="protein sequence ID" value="OHV27963.1"/>
    <property type="molecule type" value="Genomic_DNA"/>
</dbReference>
<evidence type="ECO:0000313" key="6">
    <source>
        <dbReference type="Proteomes" id="UP000179769"/>
    </source>
</evidence>
<dbReference type="PANTHER" id="PTHR44591:SF3">
    <property type="entry name" value="RESPONSE REGULATORY DOMAIN-CONTAINING PROTEIN"/>
    <property type="match status" value="1"/>
</dbReference>
<accession>A0A1S1PZ64</accession>
<dbReference type="PROSITE" id="PS50110">
    <property type="entry name" value="RESPONSE_REGULATORY"/>
    <property type="match status" value="1"/>
</dbReference>
<keyword evidence="6" id="KW-1185">Reference proteome</keyword>
<dbReference type="SMART" id="SM00448">
    <property type="entry name" value="REC"/>
    <property type="match status" value="1"/>
</dbReference>
<dbReference type="CDD" id="cd00156">
    <property type="entry name" value="REC"/>
    <property type="match status" value="1"/>
</dbReference>
<sequence length="136" mass="14515">MRTHGRPRALVVDDQEMIRLLAARVLCDGGWSVETAGGVAEALALRPLGFDALVIDTRLGAERGTELLAALRLDDPLVPRRCLILSGASTDPAPDDVAVLLKPFRADDLLDAVNRLSGRPTVDDDPPGGGRQRRTG</sequence>
<dbReference type="Pfam" id="PF00072">
    <property type="entry name" value="Response_reg"/>
    <property type="match status" value="1"/>
</dbReference>
<reference evidence="6" key="1">
    <citation type="submission" date="2016-07" db="EMBL/GenBank/DDBJ databases">
        <title>Frankia sp. NRRL B-16219 Genome sequencing.</title>
        <authorList>
            <person name="Ghodhbane-Gtari F."/>
            <person name="Swanson E."/>
            <person name="Gueddou A."/>
            <person name="Louati M."/>
            <person name="Nouioui I."/>
            <person name="Hezbri K."/>
            <person name="Abebe-Akele F."/>
            <person name="Simpson S."/>
            <person name="Morris K."/>
            <person name="Thomas K."/>
            <person name="Gtari M."/>
            <person name="Tisa L.S."/>
        </authorList>
    </citation>
    <scope>NUCLEOTIDE SEQUENCE [LARGE SCALE GENOMIC DNA]</scope>
    <source>
        <strain evidence="6">NRRL B-16219</strain>
    </source>
</reference>
<dbReference type="InterPro" id="IPR001789">
    <property type="entry name" value="Sig_transdc_resp-reg_receiver"/>
</dbReference>
<feature type="region of interest" description="Disordered" evidence="3">
    <location>
        <begin position="115"/>
        <end position="136"/>
    </location>
</feature>
<evidence type="ECO:0000313" key="5">
    <source>
        <dbReference type="EMBL" id="OHV27963.1"/>
    </source>
</evidence>
<evidence type="ECO:0000256" key="1">
    <source>
        <dbReference type="ARBA" id="ARBA00022553"/>
    </source>
</evidence>